<sequence>MRCSLNRGYPRPVASRFKKKYRHRIQEHLIARGFSINFFSTYFSAKTEFHFITNNKCGTIQK</sequence>
<evidence type="ECO:0000313" key="1">
    <source>
        <dbReference type="Proteomes" id="UP000887563"/>
    </source>
</evidence>
<dbReference type="Proteomes" id="UP000887563">
    <property type="component" value="Unplaced"/>
</dbReference>
<reference evidence="2" key="1">
    <citation type="submission" date="2022-11" db="UniProtKB">
        <authorList>
            <consortium name="WormBaseParasite"/>
        </authorList>
    </citation>
    <scope>IDENTIFICATION</scope>
</reference>
<dbReference type="AlphaFoldDB" id="A0A914LYT1"/>
<name>A0A914LYT1_MELIC</name>
<keyword evidence="1" id="KW-1185">Reference proteome</keyword>
<organism evidence="1 2">
    <name type="scientific">Meloidogyne incognita</name>
    <name type="common">Southern root-knot nematode worm</name>
    <name type="synonym">Oxyuris incognita</name>
    <dbReference type="NCBI Taxonomy" id="6306"/>
    <lineage>
        <taxon>Eukaryota</taxon>
        <taxon>Metazoa</taxon>
        <taxon>Ecdysozoa</taxon>
        <taxon>Nematoda</taxon>
        <taxon>Chromadorea</taxon>
        <taxon>Rhabditida</taxon>
        <taxon>Tylenchina</taxon>
        <taxon>Tylenchomorpha</taxon>
        <taxon>Tylenchoidea</taxon>
        <taxon>Meloidogynidae</taxon>
        <taxon>Meloidogyninae</taxon>
        <taxon>Meloidogyne</taxon>
        <taxon>Meloidogyne incognita group</taxon>
    </lineage>
</organism>
<dbReference type="WBParaSite" id="Minc3s00812g17659">
    <property type="protein sequence ID" value="Minc3s00812g17659"/>
    <property type="gene ID" value="Minc3s00812g17659"/>
</dbReference>
<proteinExistence type="predicted"/>
<protein>
    <submittedName>
        <fullName evidence="2">Uncharacterized protein</fullName>
    </submittedName>
</protein>
<evidence type="ECO:0000313" key="2">
    <source>
        <dbReference type="WBParaSite" id="Minc3s00812g17659"/>
    </source>
</evidence>
<accession>A0A914LYT1</accession>